<feature type="non-terminal residue" evidence="2">
    <location>
        <position position="67"/>
    </location>
</feature>
<dbReference type="Pfam" id="PF00941">
    <property type="entry name" value="FAD_binding_5"/>
    <property type="match status" value="1"/>
</dbReference>
<dbReference type="SUPFAM" id="SSF56176">
    <property type="entry name" value="FAD-binding/transporter-associated domain-like"/>
    <property type="match status" value="1"/>
</dbReference>
<dbReference type="InterPro" id="IPR002346">
    <property type="entry name" value="Mopterin_DH_FAD-bd"/>
</dbReference>
<proteinExistence type="predicted"/>
<reference evidence="2" key="1">
    <citation type="submission" date="2014-12" db="EMBL/GenBank/DDBJ databases">
        <title>Insight into the proteome of Arion vulgaris.</title>
        <authorList>
            <person name="Aradska J."/>
            <person name="Bulat T."/>
            <person name="Smidak R."/>
            <person name="Sarate P."/>
            <person name="Gangsoo J."/>
            <person name="Sialana F."/>
            <person name="Bilban M."/>
            <person name="Lubec G."/>
        </authorList>
    </citation>
    <scope>NUCLEOTIDE SEQUENCE</scope>
    <source>
        <tissue evidence="2">Skin</tissue>
    </source>
</reference>
<dbReference type="InterPro" id="IPR016169">
    <property type="entry name" value="FAD-bd_PCMH_sub2"/>
</dbReference>
<name>A0A0B6ZBS4_9EUPU</name>
<accession>A0A0B6ZBS4</accession>
<dbReference type="Gene3D" id="3.30.465.10">
    <property type="match status" value="1"/>
</dbReference>
<evidence type="ECO:0000313" key="2">
    <source>
        <dbReference type="EMBL" id="CEK65918.1"/>
    </source>
</evidence>
<dbReference type="AlphaFoldDB" id="A0A0B6ZBS4"/>
<dbReference type="EMBL" id="HACG01019053">
    <property type="protein sequence ID" value="CEK65918.1"/>
    <property type="molecule type" value="Transcribed_RNA"/>
</dbReference>
<feature type="domain" description="Molybdopterin dehydrogenase FAD-binding" evidence="1">
    <location>
        <begin position="2"/>
        <end position="65"/>
    </location>
</feature>
<protein>
    <recommendedName>
        <fullName evidence="1">Molybdopterin dehydrogenase FAD-binding domain-containing protein</fullName>
    </recommendedName>
</protein>
<dbReference type="GO" id="GO:0050660">
    <property type="term" value="F:flavin adenine dinucleotide binding"/>
    <property type="evidence" value="ECO:0007669"/>
    <property type="project" value="InterPro"/>
</dbReference>
<feature type="non-terminal residue" evidence="2">
    <location>
        <position position="1"/>
    </location>
</feature>
<evidence type="ECO:0000259" key="1">
    <source>
        <dbReference type="Pfam" id="PF00941"/>
    </source>
</evidence>
<sequence>YITFGANVSLTALKEIFEKTTDPGLPYAQVFVKHLGLVASSSVRNMSSWAGNLALKNLHNDFPLMSL</sequence>
<dbReference type="InterPro" id="IPR036318">
    <property type="entry name" value="FAD-bd_PCMH-like_sf"/>
</dbReference>
<organism evidence="2">
    <name type="scientific">Arion vulgaris</name>
    <dbReference type="NCBI Taxonomy" id="1028688"/>
    <lineage>
        <taxon>Eukaryota</taxon>
        <taxon>Metazoa</taxon>
        <taxon>Spiralia</taxon>
        <taxon>Lophotrochozoa</taxon>
        <taxon>Mollusca</taxon>
        <taxon>Gastropoda</taxon>
        <taxon>Heterobranchia</taxon>
        <taxon>Euthyneura</taxon>
        <taxon>Panpulmonata</taxon>
        <taxon>Eupulmonata</taxon>
        <taxon>Stylommatophora</taxon>
        <taxon>Helicina</taxon>
        <taxon>Arionoidea</taxon>
        <taxon>Arionidae</taxon>
        <taxon>Arion</taxon>
    </lineage>
</organism>
<gene>
    <name evidence="2" type="primary">ORF56709</name>
</gene>
<dbReference type="GO" id="GO:0016491">
    <property type="term" value="F:oxidoreductase activity"/>
    <property type="evidence" value="ECO:0007669"/>
    <property type="project" value="InterPro"/>
</dbReference>